<dbReference type="AlphaFoldDB" id="A0A508X985"/>
<reference evidence="2" key="3">
    <citation type="submission" date="2019-06" db="EMBL/GenBank/DDBJ databases">
        <authorList>
            <person name="Le Quere A."/>
            <person name="Colella S."/>
        </authorList>
    </citation>
    <scope>NUCLEOTIDE SEQUENCE</scope>
    <source>
        <strain evidence="2">EmedicaeMD41</strain>
    </source>
</reference>
<dbReference type="Proteomes" id="UP001190825">
    <property type="component" value="Unassembled WGS sequence"/>
</dbReference>
<sequence>MTYIAGLSLCRILVAQPGADFTIEAMNVARWVIHRPKVAPLSTGYVRVKQ</sequence>
<proteinExistence type="predicted"/>
<accession>A0A508X985</accession>
<evidence type="ECO:0000313" key="1">
    <source>
        <dbReference type="EMBL" id="PLU10067.1"/>
    </source>
</evidence>
<protein>
    <submittedName>
        <fullName evidence="2">Uncharacterized protein</fullName>
    </submittedName>
</protein>
<dbReference type="EMBL" id="NBUC01000001">
    <property type="protein sequence ID" value="PLU10067.1"/>
    <property type="molecule type" value="Genomic_DNA"/>
</dbReference>
<evidence type="ECO:0000313" key="3">
    <source>
        <dbReference type="Proteomes" id="UP001190825"/>
    </source>
</evidence>
<reference evidence="1" key="1">
    <citation type="submission" date="2017-04" db="EMBL/GenBank/DDBJ databases">
        <authorList>
            <person name="Porter S."/>
            <person name="Friesen M.L."/>
            <person name="Faber-Hammond J."/>
        </authorList>
    </citation>
    <scope>NUCLEOTIDE SEQUENCE</scope>
    <source>
        <strain evidence="1">Str16</strain>
    </source>
</reference>
<name>A0A508X985_9HYPH</name>
<dbReference type="EMBL" id="CABFNB010000127">
    <property type="protein sequence ID" value="VTZ64415.1"/>
    <property type="molecule type" value="Genomic_DNA"/>
</dbReference>
<keyword evidence="3" id="KW-1185">Reference proteome</keyword>
<evidence type="ECO:0000313" key="2">
    <source>
        <dbReference type="EMBL" id="VTZ64415.1"/>
    </source>
</evidence>
<dbReference type="Proteomes" id="UP000507954">
    <property type="component" value="Unassembled WGS sequence"/>
</dbReference>
<gene>
    <name evidence="1" type="ORF">BMJ33_00280</name>
    <name evidence="2" type="ORF">EMEDMD4_590027</name>
</gene>
<reference evidence="1 3" key="2">
    <citation type="journal article" date="2018" name="FEMS Microbiol. Ecol.">
        <title>Co-invading symbiotic mutualists of Medicago polymorpha retain high ancestral diversity and contain diverse accessory genomes.</title>
        <authorList>
            <person name="Porter S.S."/>
            <person name="Faber-Hammond J.J."/>
            <person name="Friesen M.L."/>
        </authorList>
    </citation>
    <scope>NUCLEOTIDE SEQUENCE [LARGE SCALE GENOMIC DNA]</scope>
    <source>
        <strain evidence="1 3">Str16</strain>
    </source>
</reference>
<organism evidence="2">
    <name type="scientific">Sinorhizobium medicae</name>
    <dbReference type="NCBI Taxonomy" id="110321"/>
    <lineage>
        <taxon>Bacteria</taxon>
        <taxon>Pseudomonadati</taxon>
        <taxon>Pseudomonadota</taxon>
        <taxon>Alphaproteobacteria</taxon>
        <taxon>Hyphomicrobiales</taxon>
        <taxon>Rhizobiaceae</taxon>
        <taxon>Sinorhizobium/Ensifer group</taxon>
        <taxon>Sinorhizobium</taxon>
    </lineage>
</organism>